<dbReference type="RefSeq" id="WP_011417172.1">
    <property type="nucleotide sequence ID" value="NC_007759.1"/>
</dbReference>
<comment type="similarity">
    <text evidence="1">Belongs to the metallo-dependent hydrolases superfamily. TatD-type hydrolase family.</text>
</comment>
<proteinExistence type="inferred from homology"/>
<dbReference type="PROSITE" id="PS01091">
    <property type="entry name" value="TATD_3"/>
    <property type="match status" value="1"/>
</dbReference>
<evidence type="ECO:0000256" key="4">
    <source>
        <dbReference type="PIRSR" id="PIRSR005902-1"/>
    </source>
</evidence>
<dbReference type="InterPro" id="IPR032466">
    <property type="entry name" value="Metal_Hydrolase"/>
</dbReference>
<reference evidence="5 6" key="1">
    <citation type="journal article" date="2007" name="Proc. Natl. Acad. Sci. U.S.A.">
        <title>The genome of Syntrophus aciditrophicus: life at the thermodynamic limit of microbial growth.</title>
        <authorList>
            <person name="McInerney M.J."/>
            <person name="Rohlin L."/>
            <person name="Mouttaki H."/>
            <person name="Kim U."/>
            <person name="Krupp R.S."/>
            <person name="Rios-Hernandez L."/>
            <person name="Sieber J."/>
            <person name="Struchtemeyer C.G."/>
            <person name="Bhattacharyya A."/>
            <person name="Campbell J.W."/>
            <person name="Gunsalus R.P."/>
        </authorList>
    </citation>
    <scope>NUCLEOTIDE SEQUENCE [LARGE SCALE GENOMIC DNA]</scope>
    <source>
        <strain evidence="5 6">SB</strain>
    </source>
</reference>
<dbReference type="STRING" id="56780.SYN_03204"/>
<dbReference type="Gene3D" id="3.20.20.140">
    <property type="entry name" value="Metal-dependent hydrolases"/>
    <property type="match status" value="1"/>
</dbReference>
<keyword evidence="3 5" id="KW-0378">Hydrolase</keyword>
<dbReference type="GO" id="GO:0046872">
    <property type="term" value="F:metal ion binding"/>
    <property type="evidence" value="ECO:0007669"/>
    <property type="project" value="UniProtKB-KW"/>
</dbReference>
<dbReference type="GO" id="GO:0004536">
    <property type="term" value="F:DNA nuclease activity"/>
    <property type="evidence" value="ECO:0007669"/>
    <property type="project" value="InterPro"/>
</dbReference>
<accession>Q2LST3</accession>
<feature type="binding site" evidence="4">
    <location>
        <position position="8"/>
    </location>
    <ligand>
        <name>a divalent metal cation</name>
        <dbReference type="ChEBI" id="CHEBI:60240"/>
        <label>1</label>
    </ligand>
</feature>
<dbReference type="InterPro" id="IPR018228">
    <property type="entry name" value="DNase_TatD-rel_CS"/>
</dbReference>
<dbReference type="InterPro" id="IPR001130">
    <property type="entry name" value="TatD-like"/>
</dbReference>
<dbReference type="PANTHER" id="PTHR46124:SF2">
    <property type="entry name" value="D-AMINOACYL-TRNA DEACYLASE"/>
    <property type="match status" value="1"/>
</dbReference>
<dbReference type="AlphaFoldDB" id="Q2LST3"/>
<evidence type="ECO:0000313" key="6">
    <source>
        <dbReference type="Proteomes" id="UP000001933"/>
    </source>
</evidence>
<dbReference type="GO" id="GO:0005829">
    <property type="term" value="C:cytosol"/>
    <property type="evidence" value="ECO:0007669"/>
    <property type="project" value="TreeGrafter"/>
</dbReference>
<feature type="binding site" evidence="4">
    <location>
        <position position="152"/>
    </location>
    <ligand>
        <name>a divalent metal cation</name>
        <dbReference type="ChEBI" id="CHEBI:60240"/>
        <label>2</label>
    </ligand>
</feature>
<evidence type="ECO:0000256" key="3">
    <source>
        <dbReference type="ARBA" id="ARBA00022801"/>
    </source>
</evidence>
<evidence type="ECO:0000313" key="5">
    <source>
        <dbReference type="EMBL" id="ABC77143.1"/>
    </source>
</evidence>
<sequence length="255" mass="29061">MMIDSHAHLELPEFDSDRDEVIARAKEAGVDAIVTIGIDLDDCLKAVEIADRYDMVYAAVGIHPHEVKVIDRQTYDRMRDLAARPKVVAYGEIGLDFFRNLSPRDVQIRRFGEQLELAQDLNLPVIIHDREAHRETLEILSSWKGQRRGIIHCFSGDYAMARKCLDLGFYISIPGTVTFTKADTLRDVVRRVPAESLLVETDAPFLTPEPHRGKRNESAYVKYTAMRVAELKEMKFEELAEITSRNASEIFSIKL</sequence>
<feature type="binding site" evidence="4">
    <location>
        <position position="6"/>
    </location>
    <ligand>
        <name>a divalent metal cation</name>
        <dbReference type="ChEBI" id="CHEBI:60240"/>
        <label>1</label>
    </ligand>
</feature>
<dbReference type="InterPro" id="IPR015991">
    <property type="entry name" value="TatD/YcfH-like"/>
</dbReference>
<dbReference type="FunFam" id="3.20.20.140:FF:000005">
    <property type="entry name" value="TatD family hydrolase"/>
    <property type="match status" value="1"/>
</dbReference>
<dbReference type="PANTHER" id="PTHR46124">
    <property type="entry name" value="D-AMINOACYL-TRNA DEACYLASE"/>
    <property type="match status" value="1"/>
</dbReference>
<name>Q2LST3_SYNAS</name>
<feature type="binding site" evidence="4">
    <location>
        <position position="202"/>
    </location>
    <ligand>
        <name>a divalent metal cation</name>
        <dbReference type="ChEBI" id="CHEBI:60240"/>
        <label>1</label>
    </ligand>
</feature>
<dbReference type="EC" id="3.1.21.-" evidence="5"/>
<dbReference type="FunCoup" id="Q2LST3">
    <property type="interactions" value="456"/>
</dbReference>
<dbReference type="KEGG" id="sat:SYN_03204"/>
<dbReference type="GO" id="GO:0016788">
    <property type="term" value="F:hydrolase activity, acting on ester bonds"/>
    <property type="evidence" value="ECO:0007669"/>
    <property type="project" value="InterPro"/>
</dbReference>
<feature type="binding site" evidence="4">
    <location>
        <position position="128"/>
    </location>
    <ligand>
        <name>a divalent metal cation</name>
        <dbReference type="ChEBI" id="CHEBI:60240"/>
        <label>2</label>
    </ligand>
</feature>
<evidence type="ECO:0000256" key="1">
    <source>
        <dbReference type="ARBA" id="ARBA00009275"/>
    </source>
</evidence>
<protein>
    <submittedName>
        <fullName evidence="5">Sec-independent protein translocase protein</fullName>
        <ecNumber evidence="5">3.1.21.-</ecNumber>
    </submittedName>
</protein>
<dbReference type="HOGENOM" id="CLU_031506_4_0_7"/>
<dbReference type="SUPFAM" id="SSF51556">
    <property type="entry name" value="Metallo-dependent hydrolases"/>
    <property type="match status" value="1"/>
</dbReference>
<dbReference type="CDD" id="cd01310">
    <property type="entry name" value="TatD_DNAse"/>
    <property type="match status" value="1"/>
</dbReference>
<dbReference type="NCBIfam" id="TIGR00010">
    <property type="entry name" value="YchF/TatD family DNA exonuclease"/>
    <property type="match status" value="1"/>
</dbReference>
<dbReference type="Proteomes" id="UP000001933">
    <property type="component" value="Chromosome"/>
</dbReference>
<evidence type="ECO:0000256" key="2">
    <source>
        <dbReference type="ARBA" id="ARBA00022723"/>
    </source>
</evidence>
<keyword evidence="6" id="KW-1185">Reference proteome</keyword>
<feature type="binding site" evidence="4">
    <location>
        <position position="92"/>
    </location>
    <ligand>
        <name>a divalent metal cation</name>
        <dbReference type="ChEBI" id="CHEBI:60240"/>
        <label>1</label>
    </ligand>
</feature>
<dbReference type="EMBL" id="CP000252">
    <property type="protein sequence ID" value="ABC77143.1"/>
    <property type="molecule type" value="Genomic_DNA"/>
</dbReference>
<dbReference type="InParanoid" id="Q2LST3"/>
<dbReference type="PIRSF" id="PIRSF005902">
    <property type="entry name" value="DNase_TatD"/>
    <property type="match status" value="1"/>
</dbReference>
<dbReference type="eggNOG" id="COG0084">
    <property type="taxonomic scope" value="Bacteria"/>
</dbReference>
<dbReference type="Pfam" id="PF01026">
    <property type="entry name" value="TatD_DNase"/>
    <property type="match status" value="1"/>
</dbReference>
<keyword evidence="2 4" id="KW-0479">Metal-binding</keyword>
<dbReference type="OrthoDB" id="9810005at2"/>
<gene>
    <name evidence="5" type="ORF">SYN_03204</name>
</gene>
<organism evidence="5 6">
    <name type="scientific">Syntrophus aciditrophicus (strain SB)</name>
    <dbReference type="NCBI Taxonomy" id="56780"/>
    <lineage>
        <taxon>Bacteria</taxon>
        <taxon>Pseudomonadati</taxon>
        <taxon>Thermodesulfobacteriota</taxon>
        <taxon>Syntrophia</taxon>
        <taxon>Syntrophales</taxon>
        <taxon>Syntrophaceae</taxon>
        <taxon>Syntrophus</taxon>
    </lineage>
</organism>